<dbReference type="Pfam" id="PF13920">
    <property type="entry name" value="zf-C3HC4_3"/>
    <property type="match status" value="1"/>
</dbReference>
<evidence type="ECO:0000256" key="3">
    <source>
        <dbReference type="ARBA" id="ARBA00022833"/>
    </source>
</evidence>
<name>A0A5A7PDS3_STRAF</name>
<dbReference type="GO" id="GO:0061630">
    <property type="term" value="F:ubiquitin protein ligase activity"/>
    <property type="evidence" value="ECO:0007669"/>
    <property type="project" value="TreeGrafter"/>
</dbReference>
<evidence type="ECO:0000259" key="6">
    <source>
        <dbReference type="PROSITE" id="PS50089"/>
    </source>
</evidence>
<feature type="transmembrane region" description="Helical" evidence="5">
    <location>
        <begin position="103"/>
        <end position="123"/>
    </location>
</feature>
<keyword evidence="8" id="KW-1185">Reference proteome</keyword>
<accession>A0A5A7PDS3</accession>
<evidence type="ECO:0000313" key="8">
    <source>
        <dbReference type="Proteomes" id="UP000325081"/>
    </source>
</evidence>
<dbReference type="PANTHER" id="PTHR46858:SF15">
    <property type="entry name" value="DEATH-ASSOCIATED INHIBITOR OF APOPTOSIS 1-LIKE"/>
    <property type="match status" value="1"/>
</dbReference>
<dbReference type="SUPFAM" id="SSF57850">
    <property type="entry name" value="RING/U-box"/>
    <property type="match status" value="1"/>
</dbReference>
<keyword evidence="2 4" id="KW-0863">Zinc-finger</keyword>
<dbReference type="AlphaFoldDB" id="A0A5A7PDS3"/>
<dbReference type="GO" id="GO:0016567">
    <property type="term" value="P:protein ubiquitination"/>
    <property type="evidence" value="ECO:0007669"/>
    <property type="project" value="TreeGrafter"/>
</dbReference>
<proteinExistence type="predicted"/>
<dbReference type="Proteomes" id="UP000325081">
    <property type="component" value="Unassembled WGS sequence"/>
</dbReference>
<sequence length="250" mass="28311">MKRTQVYRIIIKASTKLALQKPSWVEFWKQENWSGKRTKTHDQEELIGHQVVKLKLSREKLNAKPSMMRTWTATRNEYTAIIVLNNDNDGHGTGFSLDFTTDFVVYAIIAILVMVIALILKLMRNIDQDDIRAVGGRHVMSSTENNRLLSSSSDEGTLFSCSSYGTINNSDEEDLLESGKLRNCCSSSSEDLYDAKICVICYDHQRNCFFVPCGHCISCIPCAKRIISGEIKSCPICRTFINKVAKLRIL</sequence>
<dbReference type="GO" id="GO:0008270">
    <property type="term" value="F:zinc ion binding"/>
    <property type="evidence" value="ECO:0007669"/>
    <property type="project" value="UniProtKB-KW"/>
</dbReference>
<dbReference type="PROSITE" id="PS50089">
    <property type="entry name" value="ZF_RING_2"/>
    <property type="match status" value="1"/>
</dbReference>
<protein>
    <submittedName>
        <fullName evidence="7">RING/U-box superfamily protein</fullName>
    </submittedName>
</protein>
<evidence type="ECO:0000256" key="4">
    <source>
        <dbReference type="PROSITE-ProRule" id="PRU00175"/>
    </source>
</evidence>
<dbReference type="Gene3D" id="3.30.40.10">
    <property type="entry name" value="Zinc/RING finger domain, C3HC4 (zinc finger)"/>
    <property type="match status" value="1"/>
</dbReference>
<dbReference type="InterPro" id="IPR001841">
    <property type="entry name" value="Znf_RING"/>
</dbReference>
<feature type="domain" description="RING-type" evidence="6">
    <location>
        <begin position="198"/>
        <end position="238"/>
    </location>
</feature>
<gene>
    <name evidence="7" type="ORF">STAS_06900</name>
</gene>
<keyword evidence="5" id="KW-0472">Membrane</keyword>
<evidence type="ECO:0000256" key="5">
    <source>
        <dbReference type="SAM" id="Phobius"/>
    </source>
</evidence>
<dbReference type="OrthoDB" id="3045089at2759"/>
<keyword evidence="5" id="KW-0812">Transmembrane</keyword>
<dbReference type="PANTHER" id="PTHR46858">
    <property type="entry name" value="OS05G0521000 PROTEIN"/>
    <property type="match status" value="1"/>
</dbReference>
<dbReference type="InterPro" id="IPR013083">
    <property type="entry name" value="Znf_RING/FYVE/PHD"/>
</dbReference>
<evidence type="ECO:0000256" key="2">
    <source>
        <dbReference type="ARBA" id="ARBA00022771"/>
    </source>
</evidence>
<keyword evidence="1" id="KW-0479">Metal-binding</keyword>
<evidence type="ECO:0000256" key="1">
    <source>
        <dbReference type="ARBA" id="ARBA00022723"/>
    </source>
</evidence>
<evidence type="ECO:0000313" key="7">
    <source>
        <dbReference type="EMBL" id="GER30941.1"/>
    </source>
</evidence>
<dbReference type="EMBL" id="BKCP01004405">
    <property type="protein sequence ID" value="GER30941.1"/>
    <property type="molecule type" value="Genomic_DNA"/>
</dbReference>
<reference evidence="8" key="1">
    <citation type="journal article" date="2019" name="Curr. Biol.">
        <title>Genome Sequence of Striga asiatica Provides Insight into the Evolution of Plant Parasitism.</title>
        <authorList>
            <person name="Yoshida S."/>
            <person name="Kim S."/>
            <person name="Wafula E.K."/>
            <person name="Tanskanen J."/>
            <person name="Kim Y.M."/>
            <person name="Honaas L."/>
            <person name="Yang Z."/>
            <person name="Spallek T."/>
            <person name="Conn C.E."/>
            <person name="Ichihashi Y."/>
            <person name="Cheong K."/>
            <person name="Cui S."/>
            <person name="Der J.P."/>
            <person name="Gundlach H."/>
            <person name="Jiao Y."/>
            <person name="Hori C."/>
            <person name="Ishida J.K."/>
            <person name="Kasahara H."/>
            <person name="Kiba T."/>
            <person name="Kim M.S."/>
            <person name="Koo N."/>
            <person name="Laohavisit A."/>
            <person name="Lee Y.H."/>
            <person name="Lumba S."/>
            <person name="McCourt P."/>
            <person name="Mortimer J.C."/>
            <person name="Mutuku J.M."/>
            <person name="Nomura T."/>
            <person name="Sasaki-Sekimoto Y."/>
            <person name="Seto Y."/>
            <person name="Wang Y."/>
            <person name="Wakatake T."/>
            <person name="Sakakibara H."/>
            <person name="Demura T."/>
            <person name="Yamaguchi S."/>
            <person name="Yoneyama K."/>
            <person name="Manabe R.I."/>
            <person name="Nelson D.C."/>
            <person name="Schulman A.H."/>
            <person name="Timko M.P."/>
            <person name="dePamphilis C.W."/>
            <person name="Choi D."/>
            <person name="Shirasu K."/>
        </authorList>
    </citation>
    <scope>NUCLEOTIDE SEQUENCE [LARGE SCALE GENOMIC DNA]</scope>
    <source>
        <strain evidence="8">cv. UVA1</strain>
    </source>
</reference>
<keyword evidence="5" id="KW-1133">Transmembrane helix</keyword>
<keyword evidence="3" id="KW-0862">Zinc</keyword>
<organism evidence="7 8">
    <name type="scientific">Striga asiatica</name>
    <name type="common">Asiatic witchweed</name>
    <name type="synonym">Buchnera asiatica</name>
    <dbReference type="NCBI Taxonomy" id="4170"/>
    <lineage>
        <taxon>Eukaryota</taxon>
        <taxon>Viridiplantae</taxon>
        <taxon>Streptophyta</taxon>
        <taxon>Embryophyta</taxon>
        <taxon>Tracheophyta</taxon>
        <taxon>Spermatophyta</taxon>
        <taxon>Magnoliopsida</taxon>
        <taxon>eudicotyledons</taxon>
        <taxon>Gunneridae</taxon>
        <taxon>Pentapetalae</taxon>
        <taxon>asterids</taxon>
        <taxon>lamiids</taxon>
        <taxon>Lamiales</taxon>
        <taxon>Orobanchaceae</taxon>
        <taxon>Buchnereae</taxon>
        <taxon>Striga</taxon>
    </lineage>
</organism>
<comment type="caution">
    <text evidence="7">The sequence shown here is derived from an EMBL/GenBank/DDBJ whole genome shotgun (WGS) entry which is preliminary data.</text>
</comment>